<feature type="transmembrane region" description="Helical" evidence="1">
    <location>
        <begin position="5"/>
        <end position="22"/>
    </location>
</feature>
<proteinExistence type="predicted"/>
<accession>A0ABW5ZRX8</accession>
<dbReference type="Proteomes" id="UP001597548">
    <property type="component" value="Unassembled WGS sequence"/>
</dbReference>
<protein>
    <submittedName>
        <fullName evidence="2">Uncharacterized protein</fullName>
    </submittedName>
</protein>
<evidence type="ECO:0000313" key="2">
    <source>
        <dbReference type="EMBL" id="MFD2914408.1"/>
    </source>
</evidence>
<keyword evidence="1" id="KW-0812">Transmembrane</keyword>
<evidence type="ECO:0000313" key="3">
    <source>
        <dbReference type="Proteomes" id="UP001597548"/>
    </source>
</evidence>
<comment type="caution">
    <text evidence="2">The sequence shown here is derived from an EMBL/GenBank/DDBJ whole genome shotgun (WGS) entry which is preliminary data.</text>
</comment>
<name>A0ABW5ZRX8_9FLAO</name>
<evidence type="ECO:0000256" key="1">
    <source>
        <dbReference type="SAM" id="Phobius"/>
    </source>
</evidence>
<keyword evidence="3" id="KW-1185">Reference proteome</keyword>
<organism evidence="2 3">
    <name type="scientific">Psychroserpens luteus</name>
    <dbReference type="NCBI Taxonomy" id="1434066"/>
    <lineage>
        <taxon>Bacteria</taxon>
        <taxon>Pseudomonadati</taxon>
        <taxon>Bacteroidota</taxon>
        <taxon>Flavobacteriia</taxon>
        <taxon>Flavobacteriales</taxon>
        <taxon>Flavobacteriaceae</taxon>
        <taxon>Psychroserpens</taxon>
    </lineage>
</organism>
<dbReference type="RefSeq" id="WP_206694481.1">
    <property type="nucleotide sequence ID" value="NZ_JADILU010000003.1"/>
</dbReference>
<keyword evidence="1" id="KW-0472">Membrane</keyword>
<gene>
    <name evidence="2" type="ORF">ACFS29_02065</name>
</gene>
<feature type="transmembrane region" description="Helical" evidence="1">
    <location>
        <begin position="28"/>
        <end position="45"/>
    </location>
</feature>
<keyword evidence="1" id="KW-1133">Transmembrane helix</keyword>
<dbReference type="EMBL" id="JBHUOS010000001">
    <property type="protein sequence ID" value="MFD2914408.1"/>
    <property type="molecule type" value="Genomic_DNA"/>
</dbReference>
<reference evidence="3" key="1">
    <citation type="journal article" date="2019" name="Int. J. Syst. Evol. Microbiol.">
        <title>The Global Catalogue of Microorganisms (GCM) 10K type strain sequencing project: providing services to taxonomists for standard genome sequencing and annotation.</title>
        <authorList>
            <consortium name="The Broad Institute Genomics Platform"/>
            <consortium name="The Broad Institute Genome Sequencing Center for Infectious Disease"/>
            <person name="Wu L."/>
            <person name="Ma J."/>
        </authorList>
    </citation>
    <scope>NUCLEOTIDE SEQUENCE [LARGE SCALE GENOMIC DNA]</scope>
    <source>
        <strain evidence="3">KCTC 32514</strain>
    </source>
</reference>
<sequence>MSKKISYILIIIGGFVAIYAQAKEEQNQLILIAGIVILMLGIYSISRNIPSKTNQEDEHQNNL</sequence>